<proteinExistence type="predicted"/>
<dbReference type="KEGG" id="cfus:CYFUS_000809"/>
<reference evidence="2 3" key="1">
    <citation type="submission" date="2017-06" db="EMBL/GenBank/DDBJ databases">
        <title>Sequencing and comparative analysis of myxobacterial genomes.</title>
        <authorList>
            <person name="Rupp O."/>
            <person name="Goesmann A."/>
            <person name="Sogaard-Andersen L."/>
        </authorList>
    </citation>
    <scope>NUCLEOTIDE SEQUENCE [LARGE SCALE GENOMIC DNA]</scope>
    <source>
        <strain evidence="2 3">DSM 52655</strain>
    </source>
</reference>
<name>A0A250IWX0_9BACT</name>
<accession>A0A250IWX0</accession>
<evidence type="ECO:0000313" key="2">
    <source>
        <dbReference type="EMBL" id="ATB35396.1"/>
    </source>
</evidence>
<dbReference type="RefSeq" id="WP_095984031.1">
    <property type="nucleotide sequence ID" value="NZ_CP022098.1"/>
</dbReference>
<dbReference type="EMBL" id="CP022098">
    <property type="protein sequence ID" value="ATB35396.1"/>
    <property type="molecule type" value="Genomic_DNA"/>
</dbReference>
<gene>
    <name evidence="2" type="ORF">CYFUS_000809</name>
</gene>
<dbReference type="Pfam" id="PF15579">
    <property type="entry name" value="Imm52"/>
    <property type="match status" value="1"/>
</dbReference>
<dbReference type="InterPro" id="IPR028969">
    <property type="entry name" value="Imm52"/>
</dbReference>
<dbReference type="AlphaFoldDB" id="A0A250IWX0"/>
<evidence type="ECO:0000259" key="1">
    <source>
        <dbReference type="Pfam" id="PF15579"/>
    </source>
</evidence>
<organism evidence="2 3">
    <name type="scientific">Cystobacter fuscus</name>
    <dbReference type="NCBI Taxonomy" id="43"/>
    <lineage>
        <taxon>Bacteria</taxon>
        <taxon>Pseudomonadati</taxon>
        <taxon>Myxococcota</taxon>
        <taxon>Myxococcia</taxon>
        <taxon>Myxococcales</taxon>
        <taxon>Cystobacterineae</taxon>
        <taxon>Archangiaceae</taxon>
        <taxon>Cystobacter</taxon>
    </lineage>
</organism>
<protein>
    <recommendedName>
        <fullName evidence="1">Immunity protein 52 domain-containing protein</fullName>
    </recommendedName>
</protein>
<sequence>MLTTRGSAGSFLGWVTYFSCERGEAPTLPVPVHVGPVADKGTLVILTPECLTSRNPEHVALARRVHPLLEEQGLLERVVEPRPLHGA</sequence>
<dbReference type="Proteomes" id="UP000217257">
    <property type="component" value="Chromosome"/>
</dbReference>
<feature type="domain" description="Immunity protein 52" evidence="1">
    <location>
        <begin position="7"/>
        <end position="76"/>
    </location>
</feature>
<evidence type="ECO:0000313" key="3">
    <source>
        <dbReference type="Proteomes" id="UP000217257"/>
    </source>
</evidence>